<proteinExistence type="predicted"/>
<evidence type="ECO:0000313" key="1">
    <source>
        <dbReference type="EMBL" id="GFQ68400.1"/>
    </source>
</evidence>
<gene>
    <name evidence="1" type="primary">Wcon_00926</name>
    <name evidence="1" type="ORF">TNCT_97651</name>
</gene>
<dbReference type="AlphaFoldDB" id="A0A8X6I020"/>
<protein>
    <submittedName>
        <fullName evidence="1">Uncharacterized protein</fullName>
    </submittedName>
</protein>
<comment type="caution">
    <text evidence="1">The sequence shown here is derived from an EMBL/GenBank/DDBJ whole genome shotgun (WGS) entry which is preliminary data.</text>
</comment>
<dbReference type="EMBL" id="BMAO01000661">
    <property type="protein sequence ID" value="GFQ68400.1"/>
    <property type="molecule type" value="Genomic_DNA"/>
</dbReference>
<keyword evidence="2" id="KW-1185">Reference proteome</keyword>
<sequence length="499" mass="57579">MNFLASPEGLRLRPPLFPLFDIPFAVGDVIVGFYYGNDDTIYLAKVSATFLLTIYKIDLPKSKYKSIFTLASVSRDDRPSMCNCNNYKFWLISGKLYKLVDDTFTEIDISKGDIKPKDIVDFEVMNSTLYLLSGSKGEVFYTSDFAEFKKWEAFTIISYAGKGVGLGVINNNLCIFTQSGMEVWYGQPSSDGLFPLTKRRELSFPYKLISKRTLENDGNYLIGAFHLIDGKFVVIRFDGQEMKILDNAPLFDYFRQERSNIDLSDHAVSSMFNYNNNTYYVLFFNLPNGDLNNKYYPNVAFCLHLNLGIWTLLKNQNSFSANYHINVKHKVYNLLINDGSSDITVCEASGLLEPNVDNVFTFDGIIITDYFPSSKPYVTEQLTFLYFYENTISEQLNSEEGGMFIDMFISYKRDFPLEPDYRLTILGTELEDSREKVIKLNYNLFDLLAPKDIVSYTYEDNYDTYFAEATKRLNILWAEYLKRGENGNRESKKHEKPYT</sequence>
<organism evidence="1 2">
    <name type="scientific">Trichonephila clavata</name>
    <name type="common">Joro spider</name>
    <name type="synonym">Nephila clavata</name>
    <dbReference type="NCBI Taxonomy" id="2740835"/>
    <lineage>
        <taxon>Eukaryota</taxon>
        <taxon>Metazoa</taxon>
        <taxon>Ecdysozoa</taxon>
        <taxon>Arthropoda</taxon>
        <taxon>Chelicerata</taxon>
        <taxon>Arachnida</taxon>
        <taxon>Araneae</taxon>
        <taxon>Araneomorphae</taxon>
        <taxon>Entelegynae</taxon>
        <taxon>Araneoidea</taxon>
        <taxon>Nephilidae</taxon>
        <taxon>Trichonephila</taxon>
    </lineage>
</organism>
<dbReference type="Proteomes" id="UP000887116">
    <property type="component" value="Unassembled WGS sequence"/>
</dbReference>
<evidence type="ECO:0000313" key="2">
    <source>
        <dbReference type="Proteomes" id="UP000887116"/>
    </source>
</evidence>
<reference evidence="1" key="1">
    <citation type="submission" date="2020-07" db="EMBL/GenBank/DDBJ databases">
        <title>Multicomponent nature underlies the extraordinary mechanical properties of spider dragline silk.</title>
        <authorList>
            <person name="Kono N."/>
            <person name="Nakamura H."/>
            <person name="Mori M."/>
            <person name="Yoshida Y."/>
            <person name="Ohtoshi R."/>
            <person name="Malay A.D."/>
            <person name="Moran D.A.P."/>
            <person name="Tomita M."/>
            <person name="Numata K."/>
            <person name="Arakawa K."/>
        </authorList>
    </citation>
    <scope>NUCLEOTIDE SEQUENCE</scope>
</reference>
<name>A0A8X6I020_TRICU</name>
<accession>A0A8X6I020</accession>